<dbReference type="EMBL" id="CP035282">
    <property type="protein sequence ID" value="QAT60890.1"/>
    <property type="molecule type" value="Genomic_DNA"/>
</dbReference>
<dbReference type="RefSeq" id="WP_071140309.1">
    <property type="nucleotide sequence ID" value="NZ_CP035282.1"/>
</dbReference>
<dbReference type="KEGG" id="spoa:EQM13_04495"/>
<keyword evidence="3" id="KW-1185">Reference proteome</keyword>
<reference evidence="3" key="1">
    <citation type="submission" date="2019-01" db="EMBL/GenBank/DDBJ databases">
        <title>Draft genomes of a novel of Sporanaerobacter strains.</title>
        <authorList>
            <person name="Ma S."/>
        </authorList>
    </citation>
    <scope>NUCLEOTIDE SEQUENCE [LARGE SCALE GENOMIC DNA]</scope>
    <source>
        <strain evidence="3">NJN-17</strain>
    </source>
</reference>
<feature type="coiled-coil region" evidence="1">
    <location>
        <begin position="140"/>
        <end position="167"/>
    </location>
</feature>
<accession>A0A410QA81</accession>
<evidence type="ECO:0000256" key="1">
    <source>
        <dbReference type="SAM" id="Coils"/>
    </source>
</evidence>
<protein>
    <submittedName>
        <fullName evidence="2">Uncharacterized protein</fullName>
    </submittedName>
</protein>
<dbReference type="Proteomes" id="UP000287969">
    <property type="component" value="Chromosome"/>
</dbReference>
<sequence length="203" mass="24422">MILKQINIDDDIMVKNKIPILIEDKNWIKLFEDVDCIDIQKLKKKLEESLESERNLFKEIDDLQYRKSQIMKKILEVSNAVNNKEEFEEVDKLDDYKEEILSINERADELSLDSEAISKEIEEINFQLLKSTIEYGYNILKQEKERFNFLVEEIDRMREETKTLINEKYDHEERINGIYIFLHNMLGNDEIEKLDKRILDREG</sequence>
<proteinExistence type="predicted"/>
<organism evidence="2 3">
    <name type="scientific">Acidilutibacter cellobiosedens</name>
    <dbReference type="NCBI Taxonomy" id="2507161"/>
    <lineage>
        <taxon>Bacteria</taxon>
        <taxon>Bacillati</taxon>
        <taxon>Bacillota</taxon>
        <taxon>Tissierellia</taxon>
        <taxon>Tissierellales</taxon>
        <taxon>Acidilutibacteraceae</taxon>
        <taxon>Acidilutibacter</taxon>
    </lineage>
</organism>
<keyword evidence="1" id="KW-0175">Coiled coil</keyword>
<evidence type="ECO:0000313" key="3">
    <source>
        <dbReference type="Proteomes" id="UP000287969"/>
    </source>
</evidence>
<name>A0A410QA81_9FIRM</name>
<evidence type="ECO:0000313" key="2">
    <source>
        <dbReference type="EMBL" id="QAT60890.1"/>
    </source>
</evidence>
<gene>
    <name evidence="2" type="ORF">EQM13_04495</name>
</gene>
<dbReference type="AlphaFoldDB" id="A0A410QA81"/>
<dbReference type="OrthoDB" id="1707350at2"/>